<keyword evidence="2" id="KW-0418">Kinase</keyword>
<gene>
    <name evidence="2" type="primary">PR2</name>
    <name evidence="2" type="ORF">EVAR_73311_1</name>
</gene>
<keyword evidence="3" id="KW-1185">Reference proteome</keyword>
<evidence type="ECO:0000313" key="2">
    <source>
        <dbReference type="EMBL" id="GBO99532.1"/>
    </source>
</evidence>
<evidence type="ECO:0000256" key="1">
    <source>
        <dbReference type="SAM" id="MobiDB-lite"/>
    </source>
</evidence>
<dbReference type="Proteomes" id="UP000299102">
    <property type="component" value="Unassembled WGS sequence"/>
</dbReference>
<keyword evidence="2" id="KW-0808">Transferase</keyword>
<dbReference type="GO" id="GO:0016301">
    <property type="term" value="F:kinase activity"/>
    <property type="evidence" value="ECO:0007669"/>
    <property type="project" value="UniProtKB-KW"/>
</dbReference>
<proteinExistence type="predicted"/>
<comment type="caution">
    <text evidence="2">The sequence shown here is derived from an EMBL/GenBank/DDBJ whole genome shotgun (WGS) entry which is preliminary data.</text>
</comment>
<accession>A0A4C1SBJ6</accession>
<feature type="compositionally biased region" description="Basic and acidic residues" evidence="1">
    <location>
        <begin position="148"/>
        <end position="158"/>
    </location>
</feature>
<dbReference type="AlphaFoldDB" id="A0A4C1SBJ6"/>
<feature type="region of interest" description="Disordered" evidence="1">
    <location>
        <begin position="1"/>
        <end position="32"/>
    </location>
</feature>
<feature type="region of interest" description="Disordered" evidence="1">
    <location>
        <begin position="137"/>
        <end position="158"/>
    </location>
</feature>
<organism evidence="2 3">
    <name type="scientific">Eumeta variegata</name>
    <name type="common">Bagworm moth</name>
    <name type="synonym">Eumeta japonica</name>
    <dbReference type="NCBI Taxonomy" id="151549"/>
    <lineage>
        <taxon>Eukaryota</taxon>
        <taxon>Metazoa</taxon>
        <taxon>Ecdysozoa</taxon>
        <taxon>Arthropoda</taxon>
        <taxon>Hexapoda</taxon>
        <taxon>Insecta</taxon>
        <taxon>Pterygota</taxon>
        <taxon>Neoptera</taxon>
        <taxon>Endopterygota</taxon>
        <taxon>Lepidoptera</taxon>
        <taxon>Glossata</taxon>
        <taxon>Ditrysia</taxon>
        <taxon>Tineoidea</taxon>
        <taxon>Psychidae</taxon>
        <taxon>Oiketicinae</taxon>
        <taxon>Eumeta</taxon>
    </lineage>
</organism>
<dbReference type="STRING" id="151549.A0A4C1SBJ6"/>
<name>A0A4C1SBJ6_EUMVA</name>
<dbReference type="EMBL" id="BGZK01003284">
    <property type="protein sequence ID" value="GBO99532.1"/>
    <property type="molecule type" value="Genomic_DNA"/>
</dbReference>
<protein>
    <submittedName>
        <fullName evidence="2">Tyrosine-protein kinase PR2</fullName>
    </submittedName>
</protein>
<sequence>MYPGKLLHRINPQRDIEQTPLLLPPTPTSPDSLQTASGYFADDSAHHTSTMNPSFVPSTENTPKHFANNGQIANTFEFPAHNTNPFTHKPLDDTSMALQNNNYGLDSGKDNLLWRHSAITNGSSATAGGVSFEEPHEYHEISDDDEITPDKLDFGPHY</sequence>
<dbReference type="OrthoDB" id="4062651at2759"/>
<evidence type="ECO:0000313" key="3">
    <source>
        <dbReference type="Proteomes" id="UP000299102"/>
    </source>
</evidence>
<reference evidence="2 3" key="1">
    <citation type="journal article" date="2019" name="Commun. Biol.">
        <title>The bagworm genome reveals a unique fibroin gene that provides high tensile strength.</title>
        <authorList>
            <person name="Kono N."/>
            <person name="Nakamura H."/>
            <person name="Ohtoshi R."/>
            <person name="Tomita M."/>
            <person name="Numata K."/>
            <person name="Arakawa K."/>
        </authorList>
    </citation>
    <scope>NUCLEOTIDE SEQUENCE [LARGE SCALE GENOMIC DNA]</scope>
</reference>